<feature type="signal peptide" evidence="1">
    <location>
        <begin position="1"/>
        <end position="27"/>
    </location>
</feature>
<dbReference type="Proteomes" id="UP000635606">
    <property type="component" value="Unassembled WGS sequence"/>
</dbReference>
<comment type="caution">
    <text evidence="2">The sequence shown here is derived from an EMBL/GenBank/DDBJ whole genome shotgun (WGS) entry which is preliminary data.</text>
</comment>
<keyword evidence="1" id="KW-0732">Signal</keyword>
<dbReference type="RefSeq" id="WP_203928867.1">
    <property type="nucleotide sequence ID" value="NZ_BOPH01000053.1"/>
</dbReference>
<evidence type="ECO:0000313" key="2">
    <source>
        <dbReference type="EMBL" id="GIJ68927.1"/>
    </source>
</evidence>
<dbReference type="EMBL" id="BOPH01000053">
    <property type="protein sequence ID" value="GIJ68927.1"/>
    <property type="molecule type" value="Genomic_DNA"/>
</dbReference>
<organism evidence="2 3">
    <name type="scientific">Virgisporangium ochraceum</name>
    <dbReference type="NCBI Taxonomy" id="65505"/>
    <lineage>
        <taxon>Bacteria</taxon>
        <taxon>Bacillati</taxon>
        <taxon>Actinomycetota</taxon>
        <taxon>Actinomycetes</taxon>
        <taxon>Micromonosporales</taxon>
        <taxon>Micromonosporaceae</taxon>
        <taxon>Virgisporangium</taxon>
    </lineage>
</organism>
<proteinExistence type="predicted"/>
<keyword evidence="3" id="KW-1185">Reference proteome</keyword>
<protein>
    <submittedName>
        <fullName evidence="2">Uncharacterized protein</fullName>
    </submittedName>
</protein>
<gene>
    <name evidence="2" type="ORF">Voc01_038440</name>
</gene>
<evidence type="ECO:0000313" key="3">
    <source>
        <dbReference type="Proteomes" id="UP000635606"/>
    </source>
</evidence>
<accession>A0A8J3ZRM0</accession>
<name>A0A8J3ZRM0_9ACTN</name>
<dbReference type="AlphaFoldDB" id="A0A8J3ZRM0"/>
<evidence type="ECO:0000256" key="1">
    <source>
        <dbReference type="SAM" id="SignalP"/>
    </source>
</evidence>
<feature type="chain" id="PRO_5038569804" evidence="1">
    <location>
        <begin position="28"/>
        <end position="119"/>
    </location>
</feature>
<sequence>MKLLTRLAVLIAAAAAFAIPVSAPASAGPAAVNCWTEVDTVKPAQTIIATAYKDCVNYEVPQGLTLTLEINVCNEWDGSCFWTPWKSGIGTVTYTCPGTFWAAFRSSRLKDKVVYCSYF</sequence>
<reference evidence="2" key="1">
    <citation type="submission" date="2021-01" db="EMBL/GenBank/DDBJ databases">
        <title>Whole genome shotgun sequence of Virgisporangium ochraceum NBRC 16418.</title>
        <authorList>
            <person name="Komaki H."/>
            <person name="Tamura T."/>
        </authorList>
    </citation>
    <scope>NUCLEOTIDE SEQUENCE</scope>
    <source>
        <strain evidence="2">NBRC 16418</strain>
    </source>
</reference>